<dbReference type="InterPro" id="IPR016181">
    <property type="entry name" value="Acyl_CoA_acyltransferase"/>
</dbReference>
<dbReference type="InterPro" id="IPR031165">
    <property type="entry name" value="GNAT_YJDJ"/>
</dbReference>
<dbReference type="Pfam" id="PF14542">
    <property type="entry name" value="Acetyltransf_CG"/>
    <property type="match status" value="1"/>
</dbReference>
<keyword evidence="2" id="KW-0808">Transferase</keyword>
<name>A0A4Y8KL28_9MICO</name>
<feature type="compositionally biased region" description="Low complexity" evidence="1">
    <location>
        <begin position="1"/>
        <end position="17"/>
    </location>
</feature>
<dbReference type="Gene3D" id="3.40.630.30">
    <property type="match status" value="1"/>
</dbReference>
<feature type="region of interest" description="Disordered" evidence="1">
    <location>
        <begin position="1"/>
        <end position="23"/>
    </location>
</feature>
<dbReference type="RefSeq" id="WP_134173150.1">
    <property type="nucleotide sequence ID" value="NZ_SODI01000001.1"/>
</dbReference>
<dbReference type="OrthoDB" id="5405911at2"/>
<evidence type="ECO:0000313" key="2">
    <source>
        <dbReference type="EMBL" id="TFD77538.1"/>
    </source>
</evidence>
<dbReference type="Proteomes" id="UP000298218">
    <property type="component" value="Unassembled WGS sequence"/>
</dbReference>
<proteinExistence type="predicted"/>
<reference evidence="2 3" key="1">
    <citation type="submission" date="2019-03" db="EMBL/GenBank/DDBJ databases">
        <title>Genomics of glacier-inhabiting Cryobacterium strains.</title>
        <authorList>
            <person name="Liu Q."/>
            <person name="Xin Y.-H."/>
        </authorList>
    </citation>
    <scope>NUCLEOTIDE SEQUENCE [LARGE SCALE GENOMIC DNA]</scope>
    <source>
        <strain evidence="2 3">CGMCC 1.4292</strain>
    </source>
</reference>
<sequence>MTDDFAPVTATTASTPPEGHTEVRHDETVRRYTLWLDGQPAGLADYVLSPTTVRFTHTEIDPKFRRRGLAGVLIEHALTDVCTNTRLRVIPQCPYVATWIDDHAEYQELLSRGL</sequence>
<dbReference type="GO" id="GO:0016740">
    <property type="term" value="F:transferase activity"/>
    <property type="evidence" value="ECO:0007669"/>
    <property type="project" value="UniProtKB-KW"/>
</dbReference>
<comment type="caution">
    <text evidence="2">The sequence shown here is derived from an EMBL/GenBank/DDBJ whole genome shotgun (WGS) entry which is preliminary data.</text>
</comment>
<dbReference type="CDD" id="cd04301">
    <property type="entry name" value="NAT_SF"/>
    <property type="match status" value="1"/>
</dbReference>
<keyword evidence="3" id="KW-1185">Reference proteome</keyword>
<dbReference type="AlphaFoldDB" id="A0A4Y8KL28"/>
<dbReference type="InterPro" id="IPR045057">
    <property type="entry name" value="Gcn5-rel_NAT"/>
</dbReference>
<gene>
    <name evidence="2" type="ORF">E3T53_12070</name>
</gene>
<protein>
    <submittedName>
        <fullName evidence="2">N-acetyltransferase</fullName>
    </submittedName>
</protein>
<organism evidence="2 3">
    <name type="scientific">Cryobacterium psychrophilum</name>
    <dbReference type="NCBI Taxonomy" id="41988"/>
    <lineage>
        <taxon>Bacteria</taxon>
        <taxon>Bacillati</taxon>
        <taxon>Actinomycetota</taxon>
        <taxon>Actinomycetes</taxon>
        <taxon>Micrococcales</taxon>
        <taxon>Microbacteriaceae</taxon>
        <taxon>Cryobacterium</taxon>
    </lineage>
</organism>
<dbReference type="PANTHER" id="PTHR31435">
    <property type="entry name" value="PROTEIN NATD1"/>
    <property type="match status" value="1"/>
</dbReference>
<accession>A0A4Y8KL28</accession>
<dbReference type="PANTHER" id="PTHR31435:SF10">
    <property type="entry name" value="BSR4717 PROTEIN"/>
    <property type="match status" value="1"/>
</dbReference>
<evidence type="ECO:0000313" key="3">
    <source>
        <dbReference type="Proteomes" id="UP000298218"/>
    </source>
</evidence>
<dbReference type="PROSITE" id="PS51729">
    <property type="entry name" value="GNAT_YJDJ"/>
    <property type="match status" value="1"/>
</dbReference>
<evidence type="ECO:0000256" key="1">
    <source>
        <dbReference type="SAM" id="MobiDB-lite"/>
    </source>
</evidence>
<dbReference type="EMBL" id="SOHQ01000031">
    <property type="protein sequence ID" value="TFD77538.1"/>
    <property type="molecule type" value="Genomic_DNA"/>
</dbReference>
<dbReference type="SUPFAM" id="SSF55729">
    <property type="entry name" value="Acyl-CoA N-acyltransferases (Nat)"/>
    <property type="match status" value="1"/>
</dbReference>